<dbReference type="Proteomes" id="UP001631969">
    <property type="component" value="Unassembled WGS sequence"/>
</dbReference>
<comment type="caution">
    <text evidence="1">The sequence shown here is derived from an EMBL/GenBank/DDBJ whole genome shotgun (WGS) entry which is preliminary data.</text>
</comment>
<organism evidence="1 2">
    <name type="scientific">Paenibacillus mesotrionivorans</name>
    <dbReference type="NCBI Taxonomy" id="3160968"/>
    <lineage>
        <taxon>Bacteria</taxon>
        <taxon>Bacillati</taxon>
        <taxon>Bacillota</taxon>
        <taxon>Bacilli</taxon>
        <taxon>Bacillales</taxon>
        <taxon>Paenibacillaceae</taxon>
        <taxon>Paenibacillus</taxon>
    </lineage>
</organism>
<keyword evidence="2" id="KW-1185">Reference proteome</keyword>
<name>A0ACC7NUW0_9BACL</name>
<evidence type="ECO:0000313" key="2">
    <source>
        <dbReference type="Proteomes" id="UP001631969"/>
    </source>
</evidence>
<proteinExistence type="predicted"/>
<accession>A0ACC7NUW0</accession>
<sequence length="458" mass="50018">MELLAGIEKRAAEVAVIGMGYVGLPLSMEIVRAGYTVHGIDTDPNKIEKLKSGVSYILDVDGRELGLWTGYGAIRPGTDYAVLAQADIAVLCVPTPLDGKREPDTSYIEASVDQLVRHIKKGTLIILESTTYPGTTELLLRRRIEEKLDWQAGRDFYVCFSPERVDPGNRQFSLRATPKVIGGSTPACLEVGRAFYKTVFQRVVPVSSNEAAELAKLLENTFRSVNIGLVNELAGLCERMGVSIWEVVDAAATKPFGFMPFYPGPGVGGHCIPIDPLYLSWKAERMGVRLKFIELADELHRSMPERLTGRIKALLEADGRVLEGAKVVICGMAYKKDTDDVRESPALELMEHLLEKGAKVAYHDPHVPVCRVAGEAFESEEAEPDLWDRADIVVIATDHKAVDYQQLVDHARLVFDTRNATKGCTGGRIALFGGSGTADAAWAAGTDKDEEDGGGWTV</sequence>
<gene>
    <name evidence="1" type="ORF">ACI1P1_05830</name>
</gene>
<protein>
    <submittedName>
        <fullName evidence="1">Nucleotide sugar dehydrogenase</fullName>
    </submittedName>
</protein>
<dbReference type="EMBL" id="JBJURJ010000003">
    <property type="protein sequence ID" value="MFM9327820.1"/>
    <property type="molecule type" value="Genomic_DNA"/>
</dbReference>
<reference evidence="1" key="1">
    <citation type="submission" date="2024-12" db="EMBL/GenBank/DDBJ databases">
        <authorList>
            <person name="Wu N."/>
        </authorList>
    </citation>
    <scope>NUCLEOTIDE SEQUENCE</scope>
    <source>
        <strain evidence="1">P15</strain>
    </source>
</reference>
<evidence type="ECO:0000313" key="1">
    <source>
        <dbReference type="EMBL" id="MFM9327820.1"/>
    </source>
</evidence>